<sequence>MVVTRLLWTVPCILAASQLVQASTKGVAPEKLELYQPDSQQQWTCLDGSKTIPFSAVNDDFCDCPDGSDEPGTSACPNGYFYCENKGHIPAYIKSWMVDDGVCDESCCDGSDESSGLRHCPNRCEQVAADYQKTQAEVHRLTSQGYALKKKLIQDAQAVVQGWEEEKYKLDDLLVVKRAELERYQREFDAMEKEQQHQGQADSDKRAPRFAKRQPSARQQVLETRVKQLRDEIDLLLSILADMKRDHNHNFHDMAVKTAIAGYDEFLVEYNQLRQDMDRLDEELTEEDEIYDDEGDDDEDNDDEAHDLEHPTEPTTEAEGKQPSTISKKVLGKLNEVLPSSWKDRIFSNGQGQKTDGDDGDSGGDHLAYTPPCYHNAVLTSFYDVELDRVRQLRDGVDAEIKSLETKVRDINDKLNFDYGKQREWLKLQETCVEKDDGEYVYSLCLLGGASQKSNKDGSNINLGHFEKFVGHENGGADTYTHHAHTHGLRCWNGPERSVRAIFECGDVTEILDVMEPEKCEYHFRLRTPAVCPNPEDDAAPPPPTAQKTSLHVHEEL</sequence>
<keyword evidence="10" id="KW-1185">Reference proteome</keyword>
<dbReference type="PROSITE" id="PS51914">
    <property type="entry name" value="MRH"/>
    <property type="match status" value="1"/>
</dbReference>
<feature type="chain" id="PRO_5007843440" description="Glucosidase 2 subunit beta" evidence="7">
    <location>
        <begin position="23"/>
        <end position="557"/>
    </location>
</feature>
<feature type="region of interest" description="Disordered" evidence="6">
    <location>
        <begin position="345"/>
        <end position="366"/>
    </location>
</feature>
<evidence type="ECO:0000256" key="3">
    <source>
        <dbReference type="ARBA" id="ARBA00022824"/>
    </source>
</evidence>
<evidence type="ECO:0000259" key="8">
    <source>
        <dbReference type="PROSITE" id="PS51914"/>
    </source>
</evidence>
<dbReference type="FunCoup" id="A0A163JQE6">
    <property type="interactions" value="940"/>
</dbReference>
<dbReference type="STRING" id="4829.A0A163JQE6"/>
<keyword evidence="4" id="KW-1015">Disulfide bond</keyword>
<dbReference type="GO" id="GO:0017177">
    <property type="term" value="C:glucosidase II complex"/>
    <property type="evidence" value="ECO:0007669"/>
    <property type="project" value="TreeGrafter"/>
</dbReference>
<keyword evidence="2 7" id="KW-0732">Signal</keyword>
<dbReference type="Pfam" id="PF12999">
    <property type="entry name" value="PRKCSH-like"/>
    <property type="match status" value="1"/>
</dbReference>
<dbReference type="OMA" id="YENGQHC"/>
<dbReference type="GO" id="GO:0006491">
    <property type="term" value="P:N-glycan processing"/>
    <property type="evidence" value="ECO:0007669"/>
    <property type="project" value="TreeGrafter"/>
</dbReference>
<feature type="region of interest" description="Disordered" evidence="6">
    <location>
        <begin position="190"/>
        <end position="221"/>
    </location>
</feature>
<feature type="region of interest" description="Disordered" evidence="6">
    <location>
        <begin position="533"/>
        <end position="557"/>
    </location>
</feature>
<keyword evidence="5" id="KW-0175">Coiled coil</keyword>
<dbReference type="SUPFAM" id="SSF50911">
    <property type="entry name" value="Mannose 6-phosphate receptor domain"/>
    <property type="match status" value="1"/>
</dbReference>
<dbReference type="InterPro" id="IPR039794">
    <property type="entry name" value="Gtb1-like"/>
</dbReference>
<dbReference type="OrthoDB" id="28322at2759"/>
<feature type="signal peptide" evidence="7">
    <location>
        <begin position="1"/>
        <end position="22"/>
    </location>
</feature>
<dbReference type="Gene3D" id="2.70.130.10">
    <property type="entry name" value="Mannose-6-phosphate receptor binding domain"/>
    <property type="match status" value="1"/>
</dbReference>
<dbReference type="AlphaFoldDB" id="A0A163JQE6"/>
<feature type="compositionally biased region" description="Acidic residues" evidence="6">
    <location>
        <begin position="284"/>
        <end position="306"/>
    </location>
</feature>
<feature type="coiled-coil region" evidence="5">
    <location>
        <begin position="387"/>
        <end position="414"/>
    </location>
</feature>
<proteinExistence type="predicted"/>
<evidence type="ECO:0000256" key="1">
    <source>
        <dbReference type="ARBA" id="ARBA00022387"/>
    </source>
</evidence>
<gene>
    <name evidence="9" type="primary">ABSGL_07593.1 scaffold 8890</name>
</gene>
<dbReference type="Proteomes" id="UP000078561">
    <property type="component" value="Unassembled WGS sequence"/>
</dbReference>
<dbReference type="PANTHER" id="PTHR12630">
    <property type="entry name" value="N-LINKED OLIGOSACCHARIDE PROCESSING"/>
    <property type="match status" value="1"/>
</dbReference>
<accession>A0A163JQE6</accession>
<dbReference type="PANTHER" id="PTHR12630:SF1">
    <property type="entry name" value="GLUCOSIDASE 2 SUBUNIT BETA"/>
    <property type="match status" value="1"/>
</dbReference>
<evidence type="ECO:0000256" key="5">
    <source>
        <dbReference type="SAM" id="Coils"/>
    </source>
</evidence>
<feature type="region of interest" description="Disordered" evidence="6">
    <location>
        <begin position="284"/>
        <end position="327"/>
    </location>
</feature>
<name>A0A163JQE6_ABSGL</name>
<keyword evidence="3" id="KW-0256">Endoplasmic reticulum</keyword>
<evidence type="ECO:0000256" key="4">
    <source>
        <dbReference type="ARBA" id="ARBA00023157"/>
    </source>
</evidence>
<dbReference type="InterPro" id="IPR028146">
    <property type="entry name" value="PRKCSH_N"/>
</dbReference>
<dbReference type="Pfam" id="PF13015">
    <property type="entry name" value="PRKCSH_1"/>
    <property type="match status" value="1"/>
</dbReference>
<reference evidence="9" key="1">
    <citation type="submission" date="2016-04" db="EMBL/GenBank/DDBJ databases">
        <authorList>
            <person name="Evans L.H."/>
            <person name="Alamgir A."/>
            <person name="Owens N."/>
            <person name="Weber N.D."/>
            <person name="Virtaneva K."/>
            <person name="Barbian K."/>
            <person name="Babar A."/>
            <person name="Rosenke K."/>
        </authorList>
    </citation>
    <scope>NUCLEOTIDE SEQUENCE [LARGE SCALE GENOMIC DNA]</scope>
    <source>
        <strain evidence="9">CBS 101.48</strain>
    </source>
</reference>
<protein>
    <recommendedName>
        <fullName evidence="1">Glucosidase 2 subunit beta</fullName>
    </recommendedName>
</protein>
<dbReference type="InterPro" id="IPR036055">
    <property type="entry name" value="LDL_receptor-like_sf"/>
</dbReference>
<dbReference type="InParanoid" id="A0A163JQE6"/>
<evidence type="ECO:0000313" key="10">
    <source>
        <dbReference type="Proteomes" id="UP000078561"/>
    </source>
</evidence>
<dbReference type="InterPro" id="IPR009011">
    <property type="entry name" value="Man6P_isomerase_rcpt-bd_dom_sf"/>
</dbReference>
<evidence type="ECO:0000313" key="9">
    <source>
        <dbReference type="EMBL" id="SAM01844.1"/>
    </source>
</evidence>
<dbReference type="SUPFAM" id="SSF57424">
    <property type="entry name" value="LDL receptor-like module"/>
    <property type="match status" value="1"/>
</dbReference>
<evidence type="ECO:0000256" key="7">
    <source>
        <dbReference type="SAM" id="SignalP"/>
    </source>
</evidence>
<feature type="domain" description="MRH" evidence="8">
    <location>
        <begin position="430"/>
        <end position="534"/>
    </location>
</feature>
<dbReference type="EMBL" id="LT553587">
    <property type="protein sequence ID" value="SAM01844.1"/>
    <property type="molecule type" value="Genomic_DNA"/>
</dbReference>
<organism evidence="9">
    <name type="scientific">Absidia glauca</name>
    <name type="common">Pin mould</name>
    <dbReference type="NCBI Taxonomy" id="4829"/>
    <lineage>
        <taxon>Eukaryota</taxon>
        <taxon>Fungi</taxon>
        <taxon>Fungi incertae sedis</taxon>
        <taxon>Mucoromycota</taxon>
        <taxon>Mucoromycotina</taxon>
        <taxon>Mucoromycetes</taxon>
        <taxon>Mucorales</taxon>
        <taxon>Cunninghamellaceae</taxon>
        <taxon>Absidia</taxon>
    </lineage>
</organism>
<evidence type="ECO:0000256" key="2">
    <source>
        <dbReference type="ARBA" id="ARBA00022729"/>
    </source>
</evidence>
<evidence type="ECO:0000256" key="6">
    <source>
        <dbReference type="SAM" id="MobiDB-lite"/>
    </source>
</evidence>
<feature type="compositionally biased region" description="Basic and acidic residues" evidence="6">
    <location>
        <begin position="190"/>
        <end position="207"/>
    </location>
</feature>
<dbReference type="InterPro" id="IPR044865">
    <property type="entry name" value="MRH_dom"/>
</dbReference>
<dbReference type="InterPro" id="IPR036607">
    <property type="entry name" value="PRKCSH"/>
</dbReference>